<dbReference type="InterPro" id="IPR027417">
    <property type="entry name" value="P-loop_NTPase"/>
</dbReference>
<keyword evidence="4" id="KW-0547">Nucleotide-binding</keyword>
<feature type="compositionally biased region" description="Basic and acidic residues" evidence="7">
    <location>
        <begin position="906"/>
        <end position="915"/>
    </location>
</feature>
<evidence type="ECO:0000313" key="13">
    <source>
        <dbReference type="Proteomes" id="UP000623129"/>
    </source>
</evidence>
<dbReference type="InterPro" id="IPR036388">
    <property type="entry name" value="WH-like_DNA-bd_sf"/>
</dbReference>
<dbReference type="PANTHER" id="PTHR36766:SF55">
    <property type="entry name" value="OS11G0492900 PROTEIN"/>
    <property type="match status" value="1"/>
</dbReference>
<dbReference type="InterPro" id="IPR058922">
    <property type="entry name" value="WHD_DRP"/>
</dbReference>
<evidence type="ECO:0000259" key="10">
    <source>
        <dbReference type="Pfam" id="PF23559"/>
    </source>
</evidence>
<dbReference type="GO" id="GO:0051707">
    <property type="term" value="P:response to other organism"/>
    <property type="evidence" value="ECO:0007669"/>
    <property type="project" value="UniProtKB-ARBA"/>
</dbReference>
<keyword evidence="2" id="KW-0433">Leucine-rich repeat</keyword>
<dbReference type="InterPro" id="IPR041118">
    <property type="entry name" value="Rx_N"/>
</dbReference>
<feature type="domain" description="Disease resistance N-terminal" evidence="9">
    <location>
        <begin position="41"/>
        <end position="84"/>
    </location>
</feature>
<feature type="domain" description="R13L1/DRL21-like LRR repeat region" evidence="11">
    <location>
        <begin position="694"/>
        <end position="823"/>
    </location>
</feature>
<proteinExistence type="inferred from homology"/>
<dbReference type="Gene3D" id="1.20.5.4130">
    <property type="match status" value="1"/>
</dbReference>
<dbReference type="Gene3D" id="3.40.50.300">
    <property type="entry name" value="P-loop containing nucleotide triphosphate hydrolases"/>
    <property type="match status" value="1"/>
</dbReference>
<dbReference type="InterPro" id="IPR042197">
    <property type="entry name" value="Apaf_helical"/>
</dbReference>
<comment type="similarity">
    <text evidence="1">Belongs to the disease resistance NB-LRR family.</text>
</comment>
<dbReference type="Pfam" id="PF25019">
    <property type="entry name" value="LRR_R13L1-DRL21"/>
    <property type="match status" value="1"/>
</dbReference>
<dbReference type="PANTHER" id="PTHR36766">
    <property type="entry name" value="PLANT BROAD-SPECTRUM MILDEW RESISTANCE PROTEIN RPW8"/>
    <property type="match status" value="1"/>
</dbReference>
<dbReference type="Gene3D" id="3.80.10.10">
    <property type="entry name" value="Ribonuclease Inhibitor"/>
    <property type="match status" value="2"/>
</dbReference>
<evidence type="ECO:0000256" key="6">
    <source>
        <dbReference type="ARBA" id="ARBA00022840"/>
    </source>
</evidence>
<keyword evidence="5" id="KW-0611">Plant defense</keyword>
<feature type="compositionally biased region" description="Acidic residues" evidence="7">
    <location>
        <begin position="872"/>
        <end position="905"/>
    </location>
</feature>
<dbReference type="Gene3D" id="1.10.8.430">
    <property type="entry name" value="Helical domain of apoptotic protease-activating factors"/>
    <property type="match status" value="1"/>
</dbReference>
<gene>
    <name evidence="12" type="ORF">FCM35_KLT09452</name>
</gene>
<dbReference type="Proteomes" id="UP000623129">
    <property type="component" value="Unassembled WGS sequence"/>
</dbReference>
<protein>
    <submittedName>
        <fullName evidence="12">Disease resistance protein RGA3</fullName>
    </submittedName>
</protein>
<comment type="caution">
    <text evidence="12">The sequence shown here is derived from an EMBL/GenBank/DDBJ whole genome shotgun (WGS) entry which is preliminary data.</text>
</comment>
<dbReference type="Pfam" id="PF23559">
    <property type="entry name" value="WHD_DRP"/>
    <property type="match status" value="1"/>
</dbReference>
<dbReference type="InterPro" id="IPR032675">
    <property type="entry name" value="LRR_dom_sf"/>
</dbReference>
<feature type="region of interest" description="Disordered" evidence="7">
    <location>
        <begin position="1217"/>
        <end position="1264"/>
    </location>
</feature>
<dbReference type="InterPro" id="IPR002182">
    <property type="entry name" value="NB-ARC"/>
</dbReference>
<evidence type="ECO:0000259" key="8">
    <source>
        <dbReference type="Pfam" id="PF00931"/>
    </source>
</evidence>
<dbReference type="PROSITE" id="PS51450">
    <property type="entry name" value="LRR"/>
    <property type="match status" value="1"/>
</dbReference>
<dbReference type="GO" id="GO:0006952">
    <property type="term" value="P:defense response"/>
    <property type="evidence" value="ECO:0007669"/>
    <property type="project" value="UniProtKB-KW"/>
</dbReference>
<dbReference type="EMBL" id="SWLB01000002">
    <property type="protein sequence ID" value="KAF3340608.1"/>
    <property type="molecule type" value="Genomic_DNA"/>
</dbReference>
<feature type="compositionally biased region" description="Acidic residues" evidence="7">
    <location>
        <begin position="1225"/>
        <end position="1249"/>
    </location>
</feature>
<evidence type="ECO:0000256" key="3">
    <source>
        <dbReference type="ARBA" id="ARBA00022737"/>
    </source>
</evidence>
<evidence type="ECO:0000256" key="5">
    <source>
        <dbReference type="ARBA" id="ARBA00022821"/>
    </source>
</evidence>
<name>A0A833RIP8_9POAL</name>
<dbReference type="AlphaFoldDB" id="A0A833RIP8"/>
<dbReference type="InterPro" id="IPR056789">
    <property type="entry name" value="LRR_R13L1-DRL21"/>
</dbReference>
<feature type="region of interest" description="Disordered" evidence="7">
    <location>
        <begin position="867"/>
        <end position="921"/>
    </location>
</feature>
<keyword evidence="6" id="KW-0067">ATP-binding</keyword>
<dbReference type="Pfam" id="PF18052">
    <property type="entry name" value="Rx_N"/>
    <property type="match status" value="1"/>
</dbReference>
<dbReference type="CDD" id="cd00009">
    <property type="entry name" value="AAA"/>
    <property type="match status" value="1"/>
</dbReference>
<evidence type="ECO:0000313" key="12">
    <source>
        <dbReference type="EMBL" id="KAF3340608.1"/>
    </source>
</evidence>
<keyword evidence="3" id="KW-0677">Repeat</keyword>
<dbReference type="SUPFAM" id="SSF52540">
    <property type="entry name" value="P-loop containing nucleoside triphosphate hydrolases"/>
    <property type="match status" value="1"/>
</dbReference>
<evidence type="ECO:0000259" key="9">
    <source>
        <dbReference type="Pfam" id="PF18052"/>
    </source>
</evidence>
<feature type="compositionally biased region" description="Polar residues" evidence="7">
    <location>
        <begin position="1251"/>
        <end position="1264"/>
    </location>
</feature>
<reference evidence="12" key="1">
    <citation type="submission" date="2020-01" db="EMBL/GenBank/DDBJ databases">
        <title>Genome sequence of Kobresia littledalei, the first chromosome-level genome in the family Cyperaceae.</title>
        <authorList>
            <person name="Qu G."/>
        </authorList>
    </citation>
    <scope>NUCLEOTIDE SEQUENCE</scope>
    <source>
        <strain evidence="12">C.B.Clarke</strain>
        <tissue evidence="12">Leaf</tissue>
    </source>
</reference>
<evidence type="ECO:0000256" key="7">
    <source>
        <dbReference type="SAM" id="MobiDB-lite"/>
    </source>
</evidence>
<dbReference type="SUPFAM" id="SSF52058">
    <property type="entry name" value="L domain-like"/>
    <property type="match status" value="1"/>
</dbReference>
<dbReference type="Gene3D" id="1.10.10.10">
    <property type="entry name" value="Winged helix-like DNA-binding domain superfamily/Winged helix DNA-binding domain"/>
    <property type="match status" value="1"/>
</dbReference>
<dbReference type="InterPro" id="IPR001611">
    <property type="entry name" value="Leu-rich_rpt"/>
</dbReference>
<evidence type="ECO:0000259" key="11">
    <source>
        <dbReference type="Pfam" id="PF25019"/>
    </source>
</evidence>
<evidence type="ECO:0000256" key="2">
    <source>
        <dbReference type="ARBA" id="ARBA00022614"/>
    </source>
</evidence>
<organism evidence="12 13">
    <name type="scientific">Carex littledalei</name>
    <dbReference type="NCBI Taxonomy" id="544730"/>
    <lineage>
        <taxon>Eukaryota</taxon>
        <taxon>Viridiplantae</taxon>
        <taxon>Streptophyta</taxon>
        <taxon>Embryophyta</taxon>
        <taxon>Tracheophyta</taxon>
        <taxon>Spermatophyta</taxon>
        <taxon>Magnoliopsida</taxon>
        <taxon>Liliopsida</taxon>
        <taxon>Poales</taxon>
        <taxon>Cyperaceae</taxon>
        <taxon>Cyperoideae</taxon>
        <taxon>Cariceae</taxon>
        <taxon>Carex</taxon>
        <taxon>Carex subgen. Euthyceras</taxon>
    </lineage>
</organism>
<dbReference type="OrthoDB" id="683721at2759"/>
<evidence type="ECO:0000256" key="4">
    <source>
        <dbReference type="ARBA" id="ARBA00022741"/>
    </source>
</evidence>
<accession>A0A833RIP8</accession>
<dbReference type="GO" id="GO:0005524">
    <property type="term" value="F:ATP binding"/>
    <property type="evidence" value="ECO:0007669"/>
    <property type="project" value="UniProtKB-KW"/>
</dbReference>
<feature type="domain" description="NB-ARC" evidence="8">
    <location>
        <begin position="200"/>
        <end position="356"/>
    </location>
</feature>
<sequence length="1264" mass="143947">MLISGLIPLLQQPGLMLEMKEQPGFMRHKLLDFFTDALPKLADAELRAEAEPDVRTWLDDLNAVAYEADDIVDDFRYAKLQAEAEADGCRNQNGDRVRAGLFLLSCFKSSSNNRSGALQGIENRISSIVNKIDDLDERMRAFNFRPGQEINITSLERPQQLNFSSPTEIVGRDNEIRGIIEIIKHRPKGFFQWLFSFIYPTLIFIVGPQGIGKTALARFVCNHAYMKSEFDCVVWVDVGSEFNIGKITKSIIDQVIGKDCCISEGDTDLLELRLSQELYWSKCIVVLDDVRTVHKELILKFNKLILTSARRKIRLIVTSTFQEVGQMFDIGSMTNCVLEPLMDNDDWNLFCKKAFWDDANETCPEILKEMGKKIVDTCGGSPLALNMMGGLMRFKKQPEEWRRVINQLENYTVDGVATVEKIIKVCYDNLCSQVKQCFAFCSLFPEGHYMDKEVLIKLWMANGLLLPSDGSRSMPPEENGSIVFNELVSRHFFEEDVKLIHGNYSYENKHGYHRVTCKLLDLVRKQAVIAAREFALRLSISGDSQVDIPILLENNPAVRTLLSPGDPFIRKVNCSTVPRANSLRGLHLHSALFQQDLFVLKYMRHLRYLDLSGSRIKMLPESTSLLYFLQTLNLSNCLLLYQLPENMKYMRSLRHLYIHKCPKLKKMPAHFRQLNNLQTLTTYIVGEENTGTGIDQIKGLHLGGLLELYNLHKVKTVTIAKEADLVSKTNLDRLTLNWGTESVVMSTDNNDLGVLKALQPHTQLKVLKVQQYGGRKFATWLAHPVEMGFVNFVELHLIGCSQCKTLPALWKLPSLRVLCLKHMPSLTCISRTDKKDSSEQFFPSLKRLVLVGLKKLERWHEEVLHTKIGGGEIEEEEEGGETKEEEEGETEEEEEGGETKEEEEGGETKEEKERGGGATCSNLETTFEEVIEFTMLDQLEITSCPNLKTMPRVPQLKHITASIENYRLLWSVTNVITRAKSLVEEANIAKASSADNEQFPALEEKGEKRVPVWSVKLRILRMDSTNSFFMPTTLPHSLLGLSGLWRSFEALTYLEIINCNTLVSWPLEFIYLERLIRLSIRMCPNLTGKLPAHSENNYWWLFSLKRLEFYGCSSLKQVPKCGCRHLNVLELDECPQVESISGIERVDMLYLSCISWTSLPSWLPEIKELGTLWVSECPMVKELPGGEWLSSLKKLKISECPDLEKFCKEEPYSSIISQIGKKNDEEDDSEFESFEEESDEEDASDEEEGPYSSTISQIGESTDN</sequence>
<feature type="domain" description="Disease resistance protein winged helix" evidence="10">
    <location>
        <begin position="443"/>
        <end position="497"/>
    </location>
</feature>
<dbReference type="Pfam" id="PF00931">
    <property type="entry name" value="NB-ARC"/>
    <property type="match status" value="1"/>
</dbReference>
<keyword evidence="13" id="KW-1185">Reference proteome</keyword>
<evidence type="ECO:0000256" key="1">
    <source>
        <dbReference type="ARBA" id="ARBA00008894"/>
    </source>
</evidence>
<dbReference type="PRINTS" id="PR00364">
    <property type="entry name" value="DISEASERSIST"/>
</dbReference>
<dbReference type="GO" id="GO:0043531">
    <property type="term" value="F:ADP binding"/>
    <property type="evidence" value="ECO:0007669"/>
    <property type="project" value="InterPro"/>
</dbReference>